<name>A0AAD8UH19_GLOAC</name>
<dbReference type="GeneID" id="85392828"/>
<evidence type="ECO:0000313" key="1">
    <source>
        <dbReference type="EMBL" id="KAK1719430.1"/>
    </source>
</evidence>
<keyword evidence="2" id="KW-1185">Reference proteome</keyword>
<dbReference type="Proteomes" id="UP001244207">
    <property type="component" value="Unassembled WGS sequence"/>
</dbReference>
<dbReference type="RefSeq" id="XP_060361514.1">
    <property type="nucleotide sequence ID" value="XM_060508929.1"/>
</dbReference>
<proteinExistence type="predicted"/>
<evidence type="ECO:0000313" key="2">
    <source>
        <dbReference type="Proteomes" id="UP001244207"/>
    </source>
</evidence>
<comment type="caution">
    <text evidence="1">The sequence shown here is derived from an EMBL/GenBank/DDBJ whole genome shotgun (WGS) entry which is preliminary data.</text>
</comment>
<protein>
    <submittedName>
        <fullName evidence="1">Uncharacterized protein</fullName>
    </submittedName>
</protein>
<dbReference type="EMBL" id="JAHMHS010000095">
    <property type="protein sequence ID" value="KAK1719430.1"/>
    <property type="molecule type" value="Genomic_DNA"/>
</dbReference>
<accession>A0AAD8UH19</accession>
<dbReference type="AlphaFoldDB" id="A0AAD8UH19"/>
<reference evidence="1" key="1">
    <citation type="submission" date="2021-12" db="EMBL/GenBank/DDBJ databases">
        <title>Comparative genomics, transcriptomics and evolutionary studies reveal genomic signatures of adaptation to plant cell wall in hemibiotrophic fungi.</title>
        <authorList>
            <consortium name="DOE Joint Genome Institute"/>
            <person name="Baroncelli R."/>
            <person name="Diaz J.F."/>
            <person name="Benocci T."/>
            <person name="Peng M."/>
            <person name="Battaglia E."/>
            <person name="Haridas S."/>
            <person name="Andreopoulos W."/>
            <person name="Labutti K."/>
            <person name="Pangilinan J."/>
            <person name="Floch G.L."/>
            <person name="Makela M.R."/>
            <person name="Henrissat B."/>
            <person name="Grigoriev I.V."/>
            <person name="Crouch J.A."/>
            <person name="De Vries R.P."/>
            <person name="Sukno S.A."/>
            <person name="Thon M.R."/>
        </authorList>
    </citation>
    <scope>NUCLEOTIDE SEQUENCE</scope>
    <source>
        <strain evidence="1">CBS 112980</strain>
    </source>
</reference>
<organism evidence="1 2">
    <name type="scientific">Glomerella acutata</name>
    <name type="common">Colletotrichum acutatum</name>
    <dbReference type="NCBI Taxonomy" id="27357"/>
    <lineage>
        <taxon>Eukaryota</taxon>
        <taxon>Fungi</taxon>
        <taxon>Dikarya</taxon>
        <taxon>Ascomycota</taxon>
        <taxon>Pezizomycotina</taxon>
        <taxon>Sordariomycetes</taxon>
        <taxon>Hypocreomycetidae</taxon>
        <taxon>Glomerellales</taxon>
        <taxon>Glomerellaceae</taxon>
        <taxon>Colletotrichum</taxon>
        <taxon>Colletotrichum acutatum species complex</taxon>
    </lineage>
</organism>
<gene>
    <name evidence="1" type="ORF">BDZ83DRAFT_631869</name>
</gene>
<sequence>MTHNTTQGRYDEKLIIERDMLGSFIAHGFEKKTQKEKQWSSRMFYDAVLDHKSSRKVP</sequence>